<dbReference type="Gene3D" id="3.10.100.10">
    <property type="entry name" value="Mannose-Binding Protein A, subunit A"/>
    <property type="match status" value="1"/>
</dbReference>
<organism evidence="2 3">
    <name type="scientific">Haemonchus contortus</name>
    <name type="common">Barber pole worm</name>
    <dbReference type="NCBI Taxonomy" id="6289"/>
    <lineage>
        <taxon>Eukaryota</taxon>
        <taxon>Metazoa</taxon>
        <taxon>Ecdysozoa</taxon>
        <taxon>Nematoda</taxon>
        <taxon>Chromadorea</taxon>
        <taxon>Rhabditida</taxon>
        <taxon>Rhabditina</taxon>
        <taxon>Rhabditomorpha</taxon>
        <taxon>Strongyloidea</taxon>
        <taxon>Trichostrongylidae</taxon>
        <taxon>Haemonchus</taxon>
    </lineage>
</organism>
<name>A0A7I5EAD3_HAECO</name>
<evidence type="ECO:0000313" key="3">
    <source>
        <dbReference type="WBParaSite" id="HCON_00103450-00001"/>
    </source>
</evidence>
<proteinExistence type="predicted"/>
<dbReference type="PROSITE" id="PS50041">
    <property type="entry name" value="C_TYPE_LECTIN_2"/>
    <property type="match status" value="1"/>
</dbReference>
<dbReference type="OrthoDB" id="441660at2759"/>
<dbReference type="InterPro" id="IPR016186">
    <property type="entry name" value="C-type_lectin-like/link_sf"/>
</dbReference>
<feature type="domain" description="C-type lectin" evidence="1">
    <location>
        <begin position="105"/>
        <end position="231"/>
    </location>
</feature>
<dbReference type="CDD" id="cd00037">
    <property type="entry name" value="CLECT"/>
    <property type="match status" value="1"/>
</dbReference>
<evidence type="ECO:0000259" key="1">
    <source>
        <dbReference type="PROSITE" id="PS50041"/>
    </source>
</evidence>
<dbReference type="AlphaFoldDB" id="A0A7I5EAD3"/>
<dbReference type="InterPro" id="IPR001304">
    <property type="entry name" value="C-type_lectin-like"/>
</dbReference>
<evidence type="ECO:0000313" key="2">
    <source>
        <dbReference type="Proteomes" id="UP000025227"/>
    </source>
</evidence>
<protein>
    <submittedName>
        <fullName evidence="3">C-type lectin domain-containing protein</fullName>
    </submittedName>
</protein>
<dbReference type="InterPro" id="IPR016187">
    <property type="entry name" value="CTDL_fold"/>
</dbReference>
<dbReference type="WBParaSite" id="HCON_00103450-00001">
    <property type="protein sequence ID" value="HCON_00103450-00001"/>
    <property type="gene ID" value="HCON_00103450"/>
</dbReference>
<keyword evidence="2" id="KW-1185">Reference proteome</keyword>
<dbReference type="Proteomes" id="UP000025227">
    <property type="component" value="Unplaced"/>
</dbReference>
<reference evidence="3" key="1">
    <citation type="submission" date="2020-12" db="UniProtKB">
        <authorList>
            <consortium name="WormBaseParasite"/>
        </authorList>
    </citation>
    <scope>IDENTIFICATION</scope>
    <source>
        <strain evidence="3">MHco3</strain>
    </source>
</reference>
<accession>A0A7I5EAD3</accession>
<sequence length="253" mass="29412">MTGEYDSFIISSGIRLLANTRFPLLLVHSQVLITLNYGTAIRLFSTCSRFFGHLCDEDGDENYMLLFILMASTPIRIGADEGYPLYLENEYYACSPWIYIHKFKKCYIKFCIDRWYNEQKELCSKLGGSMVDICSPEENFYVSMLSRFHNKARDPATDRYTFIALRKKPGFAREWYWNSGANCTYFNWSYKNNDPDFPLWEHATALYTPIYNAFDEWASVSELWTGKVICQITDCNIDKIGLGSEYSTLTSDD</sequence>
<dbReference type="SUPFAM" id="SSF56436">
    <property type="entry name" value="C-type lectin-like"/>
    <property type="match status" value="1"/>
</dbReference>